<dbReference type="PROSITE" id="PS50102">
    <property type="entry name" value="RRM"/>
    <property type="match status" value="1"/>
</dbReference>
<dbReference type="Gene3D" id="3.30.70.330">
    <property type="match status" value="1"/>
</dbReference>
<feature type="domain" description="RRM" evidence="3">
    <location>
        <begin position="39"/>
        <end position="87"/>
    </location>
</feature>
<evidence type="ECO:0000313" key="5">
    <source>
        <dbReference type="Proteomes" id="UP001374584"/>
    </source>
</evidence>
<dbReference type="Pfam" id="PF00076">
    <property type="entry name" value="RRM_1"/>
    <property type="match status" value="1"/>
</dbReference>
<evidence type="ECO:0000259" key="3">
    <source>
        <dbReference type="PROSITE" id="PS50102"/>
    </source>
</evidence>
<dbReference type="InterPro" id="IPR012677">
    <property type="entry name" value="Nucleotide-bd_a/b_plait_sf"/>
</dbReference>
<dbReference type="SUPFAM" id="SSF54928">
    <property type="entry name" value="RNA-binding domain, RBD"/>
    <property type="match status" value="1"/>
</dbReference>
<reference evidence="4 5" key="1">
    <citation type="submission" date="2024-01" db="EMBL/GenBank/DDBJ databases">
        <title>The genomes of 5 underutilized Papilionoideae crops provide insights into root nodulation and disease resistanc.</title>
        <authorList>
            <person name="Jiang F."/>
        </authorList>
    </citation>
    <scope>NUCLEOTIDE SEQUENCE [LARGE SCALE GENOMIC DNA]</scope>
    <source>
        <strain evidence="4">JINMINGXINNONG_FW02</strain>
        <tissue evidence="4">Leaves</tissue>
    </source>
</reference>
<accession>A0AAN9NKK8</accession>
<feature type="compositionally biased region" description="Gly residues" evidence="2">
    <location>
        <begin position="15"/>
        <end position="30"/>
    </location>
</feature>
<feature type="region of interest" description="Disordered" evidence="2">
    <location>
        <begin position="1"/>
        <end position="38"/>
    </location>
</feature>
<proteinExistence type="predicted"/>
<dbReference type="Proteomes" id="UP001374584">
    <property type="component" value="Unassembled WGS sequence"/>
</dbReference>
<dbReference type="SMART" id="SM00360">
    <property type="entry name" value="RRM"/>
    <property type="match status" value="1"/>
</dbReference>
<dbReference type="InterPro" id="IPR000504">
    <property type="entry name" value="RRM_dom"/>
</dbReference>
<dbReference type="GO" id="GO:0003723">
    <property type="term" value="F:RNA binding"/>
    <property type="evidence" value="ECO:0007669"/>
    <property type="project" value="UniProtKB-UniRule"/>
</dbReference>
<keyword evidence="1" id="KW-0694">RNA-binding</keyword>
<dbReference type="InterPro" id="IPR035979">
    <property type="entry name" value="RBD_domain_sf"/>
</dbReference>
<evidence type="ECO:0000313" key="4">
    <source>
        <dbReference type="EMBL" id="KAK7372373.1"/>
    </source>
</evidence>
<protein>
    <recommendedName>
        <fullName evidence="3">RRM domain-containing protein</fullName>
    </recommendedName>
</protein>
<evidence type="ECO:0000256" key="2">
    <source>
        <dbReference type="SAM" id="MobiDB-lite"/>
    </source>
</evidence>
<gene>
    <name evidence="4" type="ORF">VNO80_05751</name>
</gene>
<name>A0AAN9NKK8_PHACN</name>
<dbReference type="PANTHER" id="PTHR48034">
    <property type="entry name" value="TRANSFORMER-2 SEX-DETERMINING PROTEIN-RELATED"/>
    <property type="match status" value="1"/>
</dbReference>
<dbReference type="InterPro" id="IPR050441">
    <property type="entry name" value="RBM"/>
</dbReference>
<comment type="caution">
    <text evidence="4">The sequence shown here is derived from an EMBL/GenBank/DDBJ whole genome shotgun (WGS) entry which is preliminary data.</text>
</comment>
<sequence>MRRNSPAYYSPPRRGYGGRGGGSNRRGFGGGRRRDTSNGSLLVRNIPLDCRPEELRVPFERFGPVRDVYIPKDYYSGEPRGFAFVQFLWLKRQEKDQRRCDTGPEREDQQAMEDVGLLITGVLDLAQLLDHAHHLIILVLEVDIVQGPILLLQDGKVITLFPLGGKQSILDHQEVLPGSEMVIKSVDLILLDMAMVLNRIKAMDMLRNLCTSLKLIEASGSHRDHPLDLDQDLLTCHQGVEDEVAGQTICCWASVHFLQFIKTFAKTCICLMFMNTMDECITTDFMCGLFWTI</sequence>
<keyword evidence="5" id="KW-1185">Reference proteome</keyword>
<dbReference type="AlphaFoldDB" id="A0AAN9NKK8"/>
<organism evidence="4 5">
    <name type="scientific">Phaseolus coccineus</name>
    <name type="common">Scarlet runner bean</name>
    <name type="synonym">Phaseolus multiflorus</name>
    <dbReference type="NCBI Taxonomy" id="3886"/>
    <lineage>
        <taxon>Eukaryota</taxon>
        <taxon>Viridiplantae</taxon>
        <taxon>Streptophyta</taxon>
        <taxon>Embryophyta</taxon>
        <taxon>Tracheophyta</taxon>
        <taxon>Spermatophyta</taxon>
        <taxon>Magnoliopsida</taxon>
        <taxon>eudicotyledons</taxon>
        <taxon>Gunneridae</taxon>
        <taxon>Pentapetalae</taxon>
        <taxon>rosids</taxon>
        <taxon>fabids</taxon>
        <taxon>Fabales</taxon>
        <taxon>Fabaceae</taxon>
        <taxon>Papilionoideae</taxon>
        <taxon>50 kb inversion clade</taxon>
        <taxon>NPAAA clade</taxon>
        <taxon>indigoferoid/millettioid clade</taxon>
        <taxon>Phaseoleae</taxon>
        <taxon>Phaseolus</taxon>
    </lineage>
</organism>
<dbReference type="EMBL" id="JAYMYR010000003">
    <property type="protein sequence ID" value="KAK7372373.1"/>
    <property type="molecule type" value="Genomic_DNA"/>
</dbReference>
<evidence type="ECO:0000256" key="1">
    <source>
        <dbReference type="PROSITE-ProRule" id="PRU00176"/>
    </source>
</evidence>